<organism evidence="1 2">
    <name type="scientific">Paenibacillus faecis</name>
    <dbReference type="NCBI Taxonomy" id="862114"/>
    <lineage>
        <taxon>Bacteria</taxon>
        <taxon>Bacillati</taxon>
        <taxon>Bacillota</taxon>
        <taxon>Bacilli</taxon>
        <taxon>Bacillales</taxon>
        <taxon>Paenibacillaceae</taxon>
        <taxon>Paenibacillus</taxon>
    </lineage>
</organism>
<dbReference type="OrthoDB" id="2628133at2"/>
<dbReference type="RefSeq" id="WP_148457149.1">
    <property type="nucleotide sequence ID" value="NZ_VSDO01000005.1"/>
</dbReference>
<dbReference type="AlphaFoldDB" id="A0A5D0CN20"/>
<sequence length="85" mass="9553">MEQITWEQGAALFREIGRTPPGDWTHDLNTIQTGPARVVSRVEAPGGLEIVYFRMPDGSGAWPGANWDRFAVPRQPQLVEQMTLF</sequence>
<accession>A0A5D0CN20</accession>
<evidence type="ECO:0000313" key="2">
    <source>
        <dbReference type="Proteomes" id="UP000325218"/>
    </source>
</evidence>
<proteinExistence type="predicted"/>
<evidence type="ECO:0000313" key="1">
    <source>
        <dbReference type="EMBL" id="TYA10970.1"/>
    </source>
</evidence>
<protein>
    <submittedName>
        <fullName evidence="1">Uncharacterized protein</fullName>
    </submittedName>
</protein>
<dbReference type="Proteomes" id="UP000325218">
    <property type="component" value="Unassembled WGS sequence"/>
</dbReference>
<dbReference type="EMBL" id="VSDO01000005">
    <property type="protein sequence ID" value="TYA10970.1"/>
    <property type="molecule type" value="Genomic_DNA"/>
</dbReference>
<name>A0A5D0CN20_9BACL</name>
<gene>
    <name evidence="1" type="ORF">FRY98_24705</name>
</gene>
<reference evidence="1 2" key="1">
    <citation type="submission" date="2019-08" db="EMBL/GenBank/DDBJ databases">
        <title>Genome sequencing of Paenibacillus faecis DSM 23593(T).</title>
        <authorList>
            <person name="Kook J.-K."/>
            <person name="Park S.-N."/>
            <person name="Lim Y.K."/>
        </authorList>
    </citation>
    <scope>NUCLEOTIDE SEQUENCE [LARGE SCALE GENOMIC DNA]</scope>
    <source>
        <strain evidence="1 2">DSM 23593</strain>
    </source>
</reference>
<keyword evidence="2" id="KW-1185">Reference proteome</keyword>
<comment type="caution">
    <text evidence="1">The sequence shown here is derived from an EMBL/GenBank/DDBJ whole genome shotgun (WGS) entry which is preliminary data.</text>
</comment>